<feature type="compositionally biased region" description="Gly residues" evidence="2">
    <location>
        <begin position="366"/>
        <end position="384"/>
    </location>
</feature>
<proteinExistence type="predicted"/>
<dbReference type="AlphaFoldDB" id="A0A931N0S1"/>
<feature type="compositionally biased region" description="Polar residues" evidence="2">
    <location>
        <begin position="25"/>
        <end position="38"/>
    </location>
</feature>
<name>A0A931N0S1_9NOCA</name>
<keyword evidence="1" id="KW-0175">Coiled coil</keyword>
<feature type="coiled-coil region" evidence="1">
    <location>
        <begin position="265"/>
        <end position="305"/>
    </location>
</feature>
<feature type="region of interest" description="Disordered" evidence="2">
    <location>
        <begin position="420"/>
        <end position="452"/>
    </location>
</feature>
<evidence type="ECO:0000256" key="1">
    <source>
        <dbReference type="SAM" id="Coils"/>
    </source>
</evidence>
<evidence type="ECO:0000313" key="3">
    <source>
        <dbReference type="EMBL" id="MBH0777590.1"/>
    </source>
</evidence>
<feature type="compositionally biased region" description="Gly residues" evidence="2">
    <location>
        <begin position="426"/>
        <end position="440"/>
    </location>
</feature>
<sequence length="475" mass="48119">MGDSPQREEKSYDLDEFKPEHANTDRNTVLGTSSPITTETGQIPWQTYGKELATLVSYRDSIHSESVRSMAETWRGHGTSLGSLAGQFSNEVKSKIVDSWDSDGGRTASAAVQRYAEQLLQLPVVINAVANSLDFSAKFLDTTRNNIPDANGKLVDGTSIVNSDGDYDNADSRAQLQALLKQRANDVMNQIFVPSGKSVDGAMPMFPLPQPVTTGLPDPTGTQRSGPGSPGPGGAGPGGLNTGALSRASFDPRALGAASLSQGNLQAQQAALKNLTEQQQAAQELARQQAEQAAAQQAAQQAQSALQQGLDAAQQGLSSVQDAAQQGLAAAQQAAQEGLSGLGGLGALPTSLAGMGDLPSALKSGKGSGGGGAGGGGAGRGGAGSAALGKDAAQAAASKLFPRASLTGDAAATVARAGLATNGQNGTPGGMGPAGAGAGQGQNKERKRADYLDSTEHLEEALGDAPVVAKPVVER</sequence>
<dbReference type="EMBL" id="JADMLG010000005">
    <property type="protein sequence ID" value="MBH0777590.1"/>
    <property type="molecule type" value="Genomic_DNA"/>
</dbReference>
<feature type="region of interest" description="Disordered" evidence="2">
    <location>
        <begin position="363"/>
        <end position="386"/>
    </location>
</feature>
<gene>
    <name evidence="3" type="ORF">IT779_15030</name>
</gene>
<dbReference type="Proteomes" id="UP000655751">
    <property type="component" value="Unassembled WGS sequence"/>
</dbReference>
<feature type="compositionally biased region" description="Gly residues" evidence="2">
    <location>
        <begin position="231"/>
        <end position="241"/>
    </location>
</feature>
<accession>A0A931N0S1</accession>
<evidence type="ECO:0000256" key="2">
    <source>
        <dbReference type="SAM" id="MobiDB-lite"/>
    </source>
</evidence>
<evidence type="ECO:0008006" key="5">
    <source>
        <dbReference type="Google" id="ProtNLM"/>
    </source>
</evidence>
<comment type="caution">
    <text evidence="3">The sequence shown here is derived from an EMBL/GenBank/DDBJ whole genome shotgun (WGS) entry which is preliminary data.</text>
</comment>
<dbReference type="RefSeq" id="WP_196149917.1">
    <property type="nucleotide sequence ID" value="NZ_JADMLG010000005.1"/>
</dbReference>
<keyword evidence="4" id="KW-1185">Reference proteome</keyword>
<reference evidence="3" key="1">
    <citation type="submission" date="2020-11" db="EMBL/GenBank/DDBJ databases">
        <title>Nocardia NEAU-351.nov., a novel actinomycete isolated from the cow dung.</title>
        <authorList>
            <person name="Zhang X."/>
        </authorList>
    </citation>
    <scope>NUCLEOTIDE SEQUENCE</scope>
    <source>
        <strain evidence="3">NEAU-351</strain>
    </source>
</reference>
<feature type="region of interest" description="Disordered" evidence="2">
    <location>
        <begin position="198"/>
        <end position="246"/>
    </location>
</feature>
<evidence type="ECO:0000313" key="4">
    <source>
        <dbReference type="Proteomes" id="UP000655751"/>
    </source>
</evidence>
<protein>
    <recommendedName>
        <fullName evidence="5">PPE domain-containing protein</fullName>
    </recommendedName>
</protein>
<feature type="compositionally biased region" description="Basic and acidic residues" evidence="2">
    <location>
        <begin position="1"/>
        <end position="24"/>
    </location>
</feature>
<organism evidence="3 4">
    <name type="scientific">Nocardia bovistercoris</name>
    <dbReference type="NCBI Taxonomy" id="2785916"/>
    <lineage>
        <taxon>Bacteria</taxon>
        <taxon>Bacillati</taxon>
        <taxon>Actinomycetota</taxon>
        <taxon>Actinomycetes</taxon>
        <taxon>Mycobacteriales</taxon>
        <taxon>Nocardiaceae</taxon>
        <taxon>Nocardia</taxon>
    </lineage>
</organism>
<feature type="compositionally biased region" description="Basic and acidic residues" evidence="2">
    <location>
        <begin position="443"/>
        <end position="452"/>
    </location>
</feature>
<feature type="region of interest" description="Disordered" evidence="2">
    <location>
        <begin position="1"/>
        <end position="38"/>
    </location>
</feature>